<evidence type="ECO:0000313" key="3">
    <source>
        <dbReference type="EMBL" id="ETV80967.1"/>
    </source>
</evidence>
<feature type="coiled-coil region" evidence="1">
    <location>
        <begin position="994"/>
        <end position="1021"/>
    </location>
</feature>
<dbReference type="SUPFAM" id="SSF101576">
    <property type="entry name" value="Supernatant protein factor (SPF), C-terminal domain"/>
    <property type="match status" value="1"/>
</dbReference>
<dbReference type="Gene3D" id="2.60.120.680">
    <property type="entry name" value="GOLD domain"/>
    <property type="match status" value="1"/>
</dbReference>
<sequence length="2098" mass="232947">MAVAAAELSVHVRGIAEKLRKRADDASKKGGAEASAGLLLSVEHLLQSADLMERQHKELLATSAAEPASTTLRNLQLVGAMLEKKSEEMRSKQAVGPANSLAQSASHVRTGLQRLEAVHTWLSSTLGDAYSPDMDWTDALSQVSSNDRTSHGDESALKAAEANVASLEAELAQWKHHHEATQAQQMQLLEQLERAESDLSAALKSQRDIAATNEVIRVDLASERERNERLEAHVAALKSENAKAEQEMQDEWERVVKQNQVLTATVKEFKANVAGREECVDALQKEGQEVRNQLREMELELEAKTVQVEQLAVQLDAVREKLTTAEQTIATFRDKGATITASEEEAAASTIHRLEGELAAATSRHQAALDSHQEEWTAAEAQRLATIHSLQDELETVRGLLSTTTDANTDVVERLNGEVEDLRQQLATASSDLNGSKAAQQIELLERELEVLQDQVRALEATSDGAKNVIETLEVQLSSVRDQWTAAQLAVETLTSQLVAAKALAETRQDTIDALEDELVVVRRQATEAVETARSWEDELVAVRDGISRLEAQLAMPPPDIIDELADRGSTGGGVESVSSVGDKLTQLATAIRLLHEEKGLFQSEIERLQATVADEQATVHLHHEQVRALEVHVDKTHQMHQEMRTTHEEASMAMQEHAAKLKDELGGLRTENARWADRTQALELEVLQLTQAVADLSNAVPNELATETETNLVELTNQIHSLELFKQELLEKLATATATATALETEVEQAKQNVAELLKNVVELTGEKAQVVEQLNAHKLAMEAFDAEKFELHAQHKGMEDQFVKSVTDLENQVAAKDAELLALQEQSETLLAQEQSKAAALQTAEVEVAKEALISAEGMLRELQATHSSMVNDFQQRQAQLEQLHSQEIATYSNQSDELASHVRQLETQLAGLKEADESQTAQWESQVAWLEQQLAAVRDELAQAQQVKAELLGKQNELEVQTAEKIQSFVDKINDLVAEKATLQASASASDQQWQRQIDALELQVHTLTDETQRLADDHRRHVVQLQHETKDKAVCVTEDKACATECELDDAKAKTEDLTNRIKHLEDEIERHLKVQEGHADALVDLTARLNAAHDVAVRELEAEWTNQHAAKIQRLMEKVNALTEDKHHLQTEHEVLTGQLAALGSDKARLTQDITQLRTALDEQSAQVQTLAGQVEDVRADKAEALADVATWQGKVDALQETHNAEVAKWKQTIEALEAREAAHASSGNEQQATIGQERDQALVRLNQVQSAFEEYKARAAAALKKAEKRTALLNPMLAEKQLLESQVATLQDAAHHAQEKLENQLLAKEETISRLTAAIEDAAAKVQEKSAYQEELQAKQTLEWQAHLTHIQAMEASMVEKEGLLAASASKLDQFQLELTALHETVELKAKLVAKVQLELESVEAAKELLQTQLDDAHKRLESLLGKPSQLEQLGRTLEATTAELEAQRHTSAELEQTLGHLTNEMKTTAEASANQLAAVKAELAELAASKRELEAKVVSDKSSDASNVDAQVAALQSRIGQLEADKAALDESWRVKMADGERLQHDLVVQITAEKAALAASLEAANTELKRSDTGADQVRELQRLVQQKDAAVAELSRRLEVEQANEKMAFEATKLLKSQLDEKDSYVQLVKQNAELQLRQAGLDADRKLAEQRRAQLLEHEAAIAAMKASLLPPNSESNVTSAIHDENCTTTNNLRVREVDFQAKVDALTEDNESLRRQLSTAVANNYPEQLQKLQQDNADLVQSMHSLRETLNEKLQQLATLKAPAHTKMLDELERTIDHEKRALFERKERHGHHMSKLRRDADAWLDEAQRKLDQHAALHEMLPKEDVVMMMEAQDVVVNPLEVTLVLKSGVSIKAGSSFELPVVVSAGQTIQWSFRIEELETDVNFALTFNGDVDVVPVDRVERLEGTYQAKADGVLQFAWDNAFSWLNPKTLDYHVSVFEPLTEAALQTRKAQEIVKGQHKMWSDKLDVMHKEEALLASFEHVMQTKLPGAIELYLEECMAHREMVVCPKLSQVQDKMHALKALIGLYVQEQQELTEATASLTMLLEEIHQEQRDLHNTCHLHKLRDETTESVQAKLRALEAKLEI</sequence>
<feature type="coiled-coil region" evidence="1">
    <location>
        <begin position="1110"/>
        <end position="1225"/>
    </location>
</feature>
<accession>W4GMQ7</accession>
<evidence type="ECO:0000256" key="1">
    <source>
        <dbReference type="SAM" id="Coils"/>
    </source>
</evidence>
<feature type="coiled-coil region" evidence="1">
    <location>
        <begin position="1586"/>
        <end position="1613"/>
    </location>
</feature>
<dbReference type="PANTHER" id="PTHR23159:SF31">
    <property type="entry name" value="CENTROSOME-ASSOCIATED PROTEIN CEP250 ISOFORM X1"/>
    <property type="match status" value="1"/>
</dbReference>
<feature type="coiled-coil region" evidence="1">
    <location>
        <begin position="280"/>
        <end position="335"/>
    </location>
</feature>
<dbReference type="PROSITE" id="PS50866">
    <property type="entry name" value="GOLD"/>
    <property type="match status" value="1"/>
</dbReference>
<dbReference type="GeneID" id="20808405"/>
<dbReference type="Gene3D" id="1.10.287.1490">
    <property type="match status" value="1"/>
</dbReference>
<feature type="coiled-coil region" evidence="1">
    <location>
        <begin position="1052"/>
        <end position="1079"/>
    </location>
</feature>
<dbReference type="VEuPathDB" id="FungiDB:H257_06409"/>
<dbReference type="STRING" id="112090.W4GMQ7"/>
<evidence type="ECO:0000259" key="2">
    <source>
        <dbReference type="PROSITE" id="PS50866"/>
    </source>
</evidence>
<feature type="coiled-coil region" evidence="1">
    <location>
        <begin position="1707"/>
        <end position="1800"/>
    </location>
</feature>
<dbReference type="InterPro" id="IPR009038">
    <property type="entry name" value="GOLD_dom"/>
</dbReference>
<proteinExistence type="predicted"/>
<dbReference type="EMBL" id="KI913125">
    <property type="protein sequence ID" value="ETV80967.1"/>
    <property type="molecule type" value="Genomic_DNA"/>
</dbReference>
<organism evidence="3">
    <name type="scientific">Aphanomyces astaci</name>
    <name type="common">Crayfish plague agent</name>
    <dbReference type="NCBI Taxonomy" id="112090"/>
    <lineage>
        <taxon>Eukaryota</taxon>
        <taxon>Sar</taxon>
        <taxon>Stramenopiles</taxon>
        <taxon>Oomycota</taxon>
        <taxon>Saprolegniomycetes</taxon>
        <taxon>Saprolegniales</taxon>
        <taxon>Verrucalvaceae</taxon>
        <taxon>Aphanomyces</taxon>
    </lineage>
</organism>
<feature type="coiled-coil region" evidence="1">
    <location>
        <begin position="713"/>
        <end position="775"/>
    </location>
</feature>
<reference evidence="3" key="1">
    <citation type="submission" date="2013-12" db="EMBL/GenBank/DDBJ databases">
        <title>The Genome Sequence of Aphanomyces astaci APO3.</title>
        <authorList>
            <consortium name="The Broad Institute Genomics Platform"/>
            <person name="Russ C."/>
            <person name="Tyler B."/>
            <person name="van West P."/>
            <person name="Dieguez-Uribeondo J."/>
            <person name="Young S.K."/>
            <person name="Zeng Q."/>
            <person name="Gargeya S."/>
            <person name="Fitzgerald M."/>
            <person name="Abouelleil A."/>
            <person name="Alvarado L."/>
            <person name="Chapman S.B."/>
            <person name="Gainer-Dewar J."/>
            <person name="Goldberg J."/>
            <person name="Griggs A."/>
            <person name="Gujja S."/>
            <person name="Hansen M."/>
            <person name="Howarth C."/>
            <person name="Imamovic A."/>
            <person name="Ireland A."/>
            <person name="Larimer J."/>
            <person name="McCowan C."/>
            <person name="Murphy C."/>
            <person name="Pearson M."/>
            <person name="Poon T.W."/>
            <person name="Priest M."/>
            <person name="Roberts A."/>
            <person name="Saif S."/>
            <person name="Shea T."/>
            <person name="Sykes S."/>
            <person name="Wortman J."/>
            <person name="Nusbaum C."/>
            <person name="Birren B."/>
        </authorList>
    </citation>
    <scope>NUCLEOTIDE SEQUENCE [LARGE SCALE GENOMIC DNA]</scope>
    <source>
        <strain evidence="3">APO3</strain>
    </source>
</reference>
<protein>
    <recommendedName>
        <fullName evidence="2">GOLD domain-containing protein</fullName>
    </recommendedName>
</protein>
<feature type="domain" description="GOLD" evidence="2">
    <location>
        <begin position="1845"/>
        <end position="1950"/>
    </location>
</feature>
<feature type="coiled-coil region" evidence="1">
    <location>
        <begin position="412"/>
        <end position="553"/>
    </location>
</feature>
<feature type="coiled-coil region" evidence="1">
    <location>
        <begin position="1399"/>
        <end position="1539"/>
    </location>
</feature>
<name>W4GMQ7_APHAT</name>
<feature type="coiled-coil region" evidence="1">
    <location>
        <begin position="157"/>
        <end position="254"/>
    </location>
</feature>
<dbReference type="InterPro" id="IPR036598">
    <property type="entry name" value="GOLD_dom_sf"/>
</dbReference>
<dbReference type="PANTHER" id="PTHR23159">
    <property type="entry name" value="CENTROSOMAL PROTEIN 2"/>
    <property type="match status" value="1"/>
</dbReference>
<feature type="coiled-coil region" evidence="1">
    <location>
        <begin position="808"/>
        <end position="967"/>
    </location>
</feature>
<dbReference type="RefSeq" id="XP_009829914.1">
    <property type="nucleotide sequence ID" value="XM_009831612.1"/>
</dbReference>
<feature type="coiled-coil region" evidence="1">
    <location>
        <begin position="1251"/>
        <end position="1324"/>
    </location>
</feature>
<gene>
    <name evidence="3" type="ORF">H257_06409</name>
</gene>
<keyword evidence="1" id="KW-0175">Coiled coil</keyword>
<dbReference type="OrthoDB" id="1434354at2759"/>